<accession>A0A8B6EBB3</accession>
<gene>
    <name evidence="1" type="ORF">MGAL_10B080915</name>
</gene>
<keyword evidence="2" id="KW-1185">Reference proteome</keyword>
<dbReference type="EMBL" id="UYJE01004768">
    <property type="protein sequence ID" value="VDI31221.1"/>
    <property type="molecule type" value="Genomic_DNA"/>
</dbReference>
<sequence length="119" mass="12981">MVCKIVSSSFESMLIHFPKHSDIGSQSTSNITAFIDLGNSNGIQIFTLTNSATARKSSHGSHGSSKSTVLTRISGGMPNPLARTGIYGLWFCNRKRFPLESIPKDVAYSSKVQSFDQCY</sequence>
<organism evidence="1 2">
    <name type="scientific">Mytilus galloprovincialis</name>
    <name type="common">Mediterranean mussel</name>
    <dbReference type="NCBI Taxonomy" id="29158"/>
    <lineage>
        <taxon>Eukaryota</taxon>
        <taxon>Metazoa</taxon>
        <taxon>Spiralia</taxon>
        <taxon>Lophotrochozoa</taxon>
        <taxon>Mollusca</taxon>
        <taxon>Bivalvia</taxon>
        <taxon>Autobranchia</taxon>
        <taxon>Pteriomorphia</taxon>
        <taxon>Mytilida</taxon>
        <taxon>Mytiloidea</taxon>
        <taxon>Mytilidae</taxon>
        <taxon>Mytilinae</taxon>
        <taxon>Mytilus</taxon>
    </lineage>
</organism>
<dbReference type="Proteomes" id="UP000596742">
    <property type="component" value="Unassembled WGS sequence"/>
</dbReference>
<evidence type="ECO:0000313" key="1">
    <source>
        <dbReference type="EMBL" id="VDI31221.1"/>
    </source>
</evidence>
<evidence type="ECO:0000313" key="2">
    <source>
        <dbReference type="Proteomes" id="UP000596742"/>
    </source>
</evidence>
<reference evidence="1" key="1">
    <citation type="submission" date="2018-11" db="EMBL/GenBank/DDBJ databases">
        <authorList>
            <person name="Alioto T."/>
            <person name="Alioto T."/>
        </authorList>
    </citation>
    <scope>NUCLEOTIDE SEQUENCE</scope>
</reference>
<protein>
    <submittedName>
        <fullName evidence="1">Uncharacterized protein</fullName>
    </submittedName>
</protein>
<proteinExistence type="predicted"/>
<comment type="caution">
    <text evidence="1">The sequence shown here is derived from an EMBL/GenBank/DDBJ whole genome shotgun (WGS) entry which is preliminary data.</text>
</comment>
<dbReference type="AlphaFoldDB" id="A0A8B6EBB3"/>
<name>A0A8B6EBB3_MYTGA</name>